<protein>
    <submittedName>
        <fullName evidence="1">Uncharacterized protein</fullName>
    </submittedName>
</protein>
<accession>G4TLQ2</accession>
<name>G4TLQ2_SERID</name>
<reference evidence="1 2" key="1">
    <citation type="journal article" date="2011" name="PLoS Pathog.">
        <title>Endophytic Life Strategies Decoded by Genome and Transcriptome Analyses of the Mutualistic Root Symbiont Piriformospora indica.</title>
        <authorList>
            <person name="Zuccaro A."/>
            <person name="Lahrmann U."/>
            <person name="Guldener U."/>
            <person name="Langen G."/>
            <person name="Pfiffi S."/>
            <person name="Biedenkopf D."/>
            <person name="Wong P."/>
            <person name="Samans B."/>
            <person name="Grimm C."/>
            <person name="Basiewicz M."/>
            <person name="Murat C."/>
            <person name="Martin F."/>
            <person name="Kogel K.H."/>
        </authorList>
    </citation>
    <scope>NUCLEOTIDE SEQUENCE [LARGE SCALE GENOMIC DNA]</scope>
    <source>
        <strain evidence="1 2">DSM 11827</strain>
    </source>
</reference>
<dbReference type="EMBL" id="CAFZ01000154">
    <property type="protein sequence ID" value="CCA72235.1"/>
    <property type="molecule type" value="Genomic_DNA"/>
</dbReference>
<organism evidence="1 2">
    <name type="scientific">Serendipita indica (strain DSM 11827)</name>
    <name type="common">Root endophyte fungus</name>
    <name type="synonym">Piriformospora indica</name>
    <dbReference type="NCBI Taxonomy" id="1109443"/>
    <lineage>
        <taxon>Eukaryota</taxon>
        <taxon>Fungi</taxon>
        <taxon>Dikarya</taxon>
        <taxon>Basidiomycota</taxon>
        <taxon>Agaricomycotina</taxon>
        <taxon>Agaricomycetes</taxon>
        <taxon>Sebacinales</taxon>
        <taxon>Serendipitaceae</taxon>
        <taxon>Serendipita</taxon>
    </lineage>
</organism>
<keyword evidence="2" id="KW-1185">Reference proteome</keyword>
<evidence type="ECO:0000313" key="1">
    <source>
        <dbReference type="EMBL" id="CCA72235.1"/>
    </source>
</evidence>
<dbReference type="InParanoid" id="G4TLQ2"/>
<sequence length="214" mass="23273">MAVTPEEALLIRKLIANDDASLAHLQASKPTAEEAIQAARISLEAAEVSVAEARLASVSIAPLGAATFLSQWSSYKEEELDLILEYMRSCTDIKTLPLGGDTVERVMAALGDRPGALLSISELNVFSYGVSIETIERHLTTACRVDRDRRYEGDGMDIDTPSIDTANMVTPFSQITLISFTDCPLITPEMEKTLSEVLCYYTGYSVESGVIQTT</sequence>
<comment type="caution">
    <text evidence="1">The sequence shown here is derived from an EMBL/GenBank/DDBJ whole genome shotgun (WGS) entry which is preliminary data.</text>
</comment>
<evidence type="ECO:0000313" key="2">
    <source>
        <dbReference type="Proteomes" id="UP000007148"/>
    </source>
</evidence>
<dbReference type="Proteomes" id="UP000007148">
    <property type="component" value="Unassembled WGS sequence"/>
</dbReference>
<dbReference type="AlphaFoldDB" id="G4TLQ2"/>
<proteinExistence type="predicted"/>
<dbReference type="HOGENOM" id="CLU_1289383_0_0_1"/>
<gene>
    <name evidence="1" type="ORF">PIIN_06169</name>
</gene>